<evidence type="ECO:0000256" key="2">
    <source>
        <dbReference type="SAM" id="SignalP"/>
    </source>
</evidence>
<reference evidence="3" key="1">
    <citation type="journal article" date="2014" name="Int. J. Syst. Evol. Microbiol.">
        <title>Complete genome sequence of Corynebacterium casei LMG S-19264T (=DSM 44701T), isolated from a smear-ripened cheese.</title>
        <authorList>
            <consortium name="US DOE Joint Genome Institute (JGI-PGF)"/>
            <person name="Walter F."/>
            <person name="Albersmeier A."/>
            <person name="Kalinowski J."/>
            <person name="Ruckert C."/>
        </authorList>
    </citation>
    <scope>NUCLEOTIDE SEQUENCE</scope>
    <source>
        <strain evidence="3">JCM 31311</strain>
    </source>
</reference>
<comment type="caution">
    <text evidence="3">The sequence shown here is derived from an EMBL/GenBank/DDBJ whole genome shotgun (WGS) entry which is preliminary data.</text>
</comment>
<dbReference type="Gene3D" id="3.40.720.10">
    <property type="entry name" value="Alkaline Phosphatase, subunit A"/>
    <property type="match status" value="1"/>
</dbReference>
<dbReference type="RefSeq" id="WP_189088247.1">
    <property type="nucleotide sequence ID" value="NZ_BMQL01000003.1"/>
</dbReference>
<feature type="signal peptide" evidence="2">
    <location>
        <begin position="1"/>
        <end position="17"/>
    </location>
</feature>
<dbReference type="InterPro" id="IPR017850">
    <property type="entry name" value="Alkaline_phosphatase_core_sf"/>
</dbReference>
<accession>A0A918BY65</accession>
<dbReference type="GO" id="GO:0016788">
    <property type="term" value="F:hydrolase activity, acting on ester bonds"/>
    <property type="evidence" value="ECO:0007669"/>
    <property type="project" value="InterPro"/>
</dbReference>
<dbReference type="Proteomes" id="UP000603865">
    <property type="component" value="Unassembled WGS sequence"/>
</dbReference>
<evidence type="ECO:0000256" key="1">
    <source>
        <dbReference type="ARBA" id="ARBA00022801"/>
    </source>
</evidence>
<dbReference type="InterPro" id="IPR007312">
    <property type="entry name" value="Phosphoesterase"/>
</dbReference>
<dbReference type="GO" id="GO:0009395">
    <property type="term" value="P:phospholipid catabolic process"/>
    <property type="evidence" value="ECO:0007669"/>
    <property type="project" value="TreeGrafter"/>
</dbReference>
<dbReference type="PANTHER" id="PTHR31956:SF8">
    <property type="entry name" value="ACID PHOSPHATASE PHOA (AFU_ORTHOLOGUE AFUA_1G03570)"/>
    <property type="match status" value="1"/>
</dbReference>
<keyword evidence="4" id="KW-1185">Reference proteome</keyword>
<dbReference type="PANTHER" id="PTHR31956">
    <property type="entry name" value="NON-SPECIFIC PHOSPHOLIPASE C4-RELATED"/>
    <property type="match status" value="1"/>
</dbReference>
<reference evidence="3" key="2">
    <citation type="submission" date="2020-09" db="EMBL/GenBank/DDBJ databases">
        <authorList>
            <person name="Sun Q."/>
            <person name="Ohkuma M."/>
        </authorList>
    </citation>
    <scope>NUCLEOTIDE SEQUENCE</scope>
    <source>
        <strain evidence="3">JCM 31311</strain>
    </source>
</reference>
<keyword evidence="1" id="KW-0378">Hydrolase</keyword>
<evidence type="ECO:0008006" key="5">
    <source>
        <dbReference type="Google" id="ProtNLM"/>
    </source>
</evidence>
<feature type="chain" id="PRO_5037779282" description="Acid phosphatase" evidence="2">
    <location>
        <begin position="18"/>
        <end position="290"/>
    </location>
</feature>
<keyword evidence="2" id="KW-0732">Signal</keyword>
<evidence type="ECO:0000313" key="3">
    <source>
        <dbReference type="EMBL" id="GGQ98226.1"/>
    </source>
</evidence>
<sequence length="290" mass="30605">MPRLLFLSPLLLTAALAAPAPTLQHVFVFVLENHSLGSVIGNPNLPTLNKLASTYGYAANYTGVVHPSLPNYVAMIAGDTMNMAGDNPGQRFAGDNLALQLETAGLKWRGYMQGLPKAGSTADYAGSYGKKHNPFMLSADIAGSEARRMNVVPYEQFGSDLASGTLPNFSFLVPDLCHDMHGALNCLGRAALDRTGDAFIGTWAQKIMASSVWKPGAAIVVTFDEGGGGDKAGGGGRIATIVITPDGPRAKVSSVAYNHYSLLRTLEEGFGLPLLRGAKTATAMNDLFMK</sequence>
<dbReference type="Pfam" id="PF04185">
    <property type="entry name" value="Phosphoesterase"/>
    <property type="match status" value="1"/>
</dbReference>
<name>A0A918BY65_9DEIO</name>
<gene>
    <name evidence="3" type="ORF">GCM10008957_08200</name>
</gene>
<dbReference type="EMBL" id="BMQL01000003">
    <property type="protein sequence ID" value="GGQ98226.1"/>
    <property type="molecule type" value="Genomic_DNA"/>
</dbReference>
<dbReference type="AlphaFoldDB" id="A0A918BY65"/>
<organism evidence="3 4">
    <name type="scientific">Deinococcus ruber</name>
    <dbReference type="NCBI Taxonomy" id="1848197"/>
    <lineage>
        <taxon>Bacteria</taxon>
        <taxon>Thermotogati</taxon>
        <taxon>Deinococcota</taxon>
        <taxon>Deinococci</taxon>
        <taxon>Deinococcales</taxon>
        <taxon>Deinococcaceae</taxon>
        <taxon>Deinococcus</taxon>
    </lineage>
</organism>
<proteinExistence type="predicted"/>
<protein>
    <recommendedName>
        <fullName evidence="5">Acid phosphatase</fullName>
    </recommendedName>
</protein>
<evidence type="ECO:0000313" key="4">
    <source>
        <dbReference type="Proteomes" id="UP000603865"/>
    </source>
</evidence>